<sequence length="484" mass="54680">MIGVRRGGRVSIPLLALLAFGFVALFCLGVLWVGQGAPMSRMISARVSLSLGGNLAGGADGGGDPDHEDAPGPGTAVRRPWFNNDIRLDGENICRQAAAGPRDEPLDGVAVDFPKEWGVFAIGSYPRSGNSFLRLLLEKWTGVCTGSLYNDHRLRNSGWRCEGLVDTDTVLFVKSHDPMFRRHAQELEAPFERVIHIIRNPFDSIRSYYHLEQTGTHDFHDDKARPEKWDYYARKQPGLWLENYRYWAAFKDRGVPYILIRYEDLRANPWGELERVLRWLVESSSVGDLEGSLATRPEYQEVRERLQRDLAHRLATCAIRYNPTCALPICELERVLRWLVESSSVGDLEGSLATRPEYQEVRERLQRDLAHRLATCAIRYNPLNQGGVVADEGYSPRREGGGAGGRFDDDSPALDMVDHRGGDALGMGGMYGWPRHSDRRAFSRAQIAHVLRTTYPVLCEEREFNYDALLQERFQMGCDDLRGI</sequence>
<keyword evidence="3" id="KW-0472">Membrane</keyword>
<evidence type="ECO:0000256" key="2">
    <source>
        <dbReference type="SAM" id="MobiDB-lite"/>
    </source>
</evidence>
<evidence type="ECO:0000256" key="3">
    <source>
        <dbReference type="SAM" id="Phobius"/>
    </source>
</evidence>
<dbReference type="AlphaFoldDB" id="A0A058Z0Y3"/>
<accession>A0A058Z0Y3</accession>
<dbReference type="eggNOG" id="KOG4157">
    <property type="taxonomic scope" value="Eukaryota"/>
</dbReference>
<comment type="similarity">
    <text evidence="1">Belongs to the WSCD family.</text>
</comment>
<dbReference type="GeneID" id="20530696"/>
<dbReference type="OrthoDB" id="5985073at2759"/>
<keyword evidence="3" id="KW-0812">Transmembrane</keyword>
<dbReference type="PANTHER" id="PTHR45964">
    <property type="entry name" value="WSCD FAMILY MEMBER CG9164"/>
    <property type="match status" value="1"/>
</dbReference>
<dbReference type="InterPro" id="IPR000863">
    <property type="entry name" value="Sulfotransferase_dom"/>
</dbReference>
<gene>
    <name evidence="5" type="ORF">H696_05971</name>
</gene>
<protein>
    <recommendedName>
        <fullName evidence="4">Sulfotransferase domain-containing protein</fullName>
    </recommendedName>
</protein>
<evidence type="ECO:0000259" key="4">
    <source>
        <dbReference type="Pfam" id="PF00685"/>
    </source>
</evidence>
<dbReference type="Proteomes" id="UP000030693">
    <property type="component" value="Unassembled WGS sequence"/>
</dbReference>
<dbReference type="GO" id="GO:0008146">
    <property type="term" value="F:sulfotransferase activity"/>
    <property type="evidence" value="ECO:0007669"/>
    <property type="project" value="InterPro"/>
</dbReference>
<feature type="transmembrane region" description="Helical" evidence="3">
    <location>
        <begin position="12"/>
        <end position="34"/>
    </location>
</feature>
<feature type="domain" description="Sulfotransferase" evidence="4">
    <location>
        <begin position="172"/>
        <end position="281"/>
    </location>
</feature>
<dbReference type="STRING" id="691883.A0A058Z0Y3"/>
<keyword evidence="6" id="KW-1185">Reference proteome</keyword>
<dbReference type="SUPFAM" id="SSF52540">
    <property type="entry name" value="P-loop containing nucleoside triphosphate hydrolases"/>
    <property type="match status" value="1"/>
</dbReference>
<keyword evidence="3" id="KW-1133">Transmembrane helix</keyword>
<reference evidence="5" key="1">
    <citation type="submission" date="2013-04" db="EMBL/GenBank/DDBJ databases">
        <title>The Genome Sequence of Fonticula alba ATCC 38817.</title>
        <authorList>
            <consortium name="The Broad Institute Genomics Platform"/>
            <person name="Russ C."/>
            <person name="Cuomo C."/>
            <person name="Burger G."/>
            <person name="Gray M.W."/>
            <person name="Holland P.W.H."/>
            <person name="King N."/>
            <person name="Lang F.B.F."/>
            <person name="Roger A.J."/>
            <person name="Ruiz-Trillo I."/>
            <person name="Brown M."/>
            <person name="Walker B."/>
            <person name="Young S."/>
            <person name="Zeng Q."/>
            <person name="Gargeya S."/>
            <person name="Fitzgerald M."/>
            <person name="Haas B."/>
            <person name="Abouelleil A."/>
            <person name="Allen A.W."/>
            <person name="Alvarado L."/>
            <person name="Arachchi H.M."/>
            <person name="Berlin A.M."/>
            <person name="Chapman S.B."/>
            <person name="Gainer-Dewar J."/>
            <person name="Goldberg J."/>
            <person name="Griggs A."/>
            <person name="Gujja S."/>
            <person name="Hansen M."/>
            <person name="Howarth C."/>
            <person name="Imamovic A."/>
            <person name="Ireland A."/>
            <person name="Larimer J."/>
            <person name="McCowan C."/>
            <person name="Murphy C."/>
            <person name="Pearson M."/>
            <person name="Poon T.W."/>
            <person name="Priest M."/>
            <person name="Roberts A."/>
            <person name="Saif S."/>
            <person name="Shea T."/>
            <person name="Sisk P."/>
            <person name="Sykes S."/>
            <person name="Wortman J."/>
            <person name="Nusbaum C."/>
            <person name="Birren B."/>
        </authorList>
    </citation>
    <scope>NUCLEOTIDE SEQUENCE [LARGE SCALE GENOMIC DNA]</scope>
    <source>
        <strain evidence="5">ATCC 38817</strain>
    </source>
</reference>
<evidence type="ECO:0000256" key="1">
    <source>
        <dbReference type="ARBA" id="ARBA00010236"/>
    </source>
</evidence>
<dbReference type="EMBL" id="KB932216">
    <property type="protein sequence ID" value="KCV67573.1"/>
    <property type="molecule type" value="Genomic_DNA"/>
</dbReference>
<evidence type="ECO:0000313" key="5">
    <source>
        <dbReference type="EMBL" id="KCV67573.1"/>
    </source>
</evidence>
<dbReference type="Gene3D" id="3.40.50.300">
    <property type="entry name" value="P-loop containing nucleotide triphosphate hydrolases"/>
    <property type="match status" value="1"/>
</dbReference>
<organism evidence="5">
    <name type="scientific">Fonticula alba</name>
    <name type="common">Slime mold</name>
    <dbReference type="NCBI Taxonomy" id="691883"/>
    <lineage>
        <taxon>Eukaryota</taxon>
        <taxon>Rotosphaerida</taxon>
        <taxon>Fonticulaceae</taxon>
        <taxon>Fonticula</taxon>
    </lineage>
</organism>
<dbReference type="Pfam" id="PF00685">
    <property type="entry name" value="Sulfotransfer_1"/>
    <property type="match status" value="1"/>
</dbReference>
<feature type="region of interest" description="Disordered" evidence="2">
    <location>
        <begin position="390"/>
        <end position="413"/>
    </location>
</feature>
<name>A0A058Z0Y3_FONAL</name>
<dbReference type="InterPro" id="IPR051589">
    <property type="entry name" value="Sialate-O-sulfotransferase"/>
</dbReference>
<dbReference type="RefSeq" id="XP_009498014.1">
    <property type="nucleotide sequence ID" value="XM_009499739.1"/>
</dbReference>
<dbReference type="PANTHER" id="PTHR45964:SF5">
    <property type="entry name" value="WSCD FAMILY MEMBER CG9164"/>
    <property type="match status" value="1"/>
</dbReference>
<dbReference type="InterPro" id="IPR027417">
    <property type="entry name" value="P-loop_NTPase"/>
</dbReference>
<proteinExistence type="inferred from homology"/>
<evidence type="ECO:0000313" key="6">
    <source>
        <dbReference type="Proteomes" id="UP000030693"/>
    </source>
</evidence>